<evidence type="ECO:0000256" key="2">
    <source>
        <dbReference type="ARBA" id="ARBA00007533"/>
    </source>
</evidence>
<dbReference type="EMBL" id="CP089984">
    <property type="protein sequence ID" value="WXB19421.1"/>
    <property type="molecule type" value="Genomic_DNA"/>
</dbReference>
<evidence type="ECO:0000256" key="5">
    <source>
        <dbReference type="ARBA" id="ARBA00022741"/>
    </source>
</evidence>
<name>A0ABZ2MA94_9BACT</name>
<comment type="catalytic activity">
    <reaction evidence="9">
        <text>UTP + L-glutamine + ATP + H2O = CTP + L-glutamate + ADP + phosphate + 2 H(+)</text>
        <dbReference type="Rhea" id="RHEA:26426"/>
        <dbReference type="ChEBI" id="CHEBI:15377"/>
        <dbReference type="ChEBI" id="CHEBI:15378"/>
        <dbReference type="ChEBI" id="CHEBI:29985"/>
        <dbReference type="ChEBI" id="CHEBI:30616"/>
        <dbReference type="ChEBI" id="CHEBI:37563"/>
        <dbReference type="ChEBI" id="CHEBI:43474"/>
        <dbReference type="ChEBI" id="CHEBI:46398"/>
        <dbReference type="ChEBI" id="CHEBI:58359"/>
        <dbReference type="ChEBI" id="CHEBI:456216"/>
        <dbReference type="EC" id="6.3.4.2"/>
    </reaction>
</comment>
<evidence type="ECO:0000259" key="11">
    <source>
        <dbReference type="Pfam" id="PF00117"/>
    </source>
</evidence>
<organism evidence="12 13">
    <name type="scientific">Pendulispora albinea</name>
    <dbReference type="NCBI Taxonomy" id="2741071"/>
    <lineage>
        <taxon>Bacteria</taxon>
        <taxon>Pseudomonadati</taxon>
        <taxon>Myxococcota</taxon>
        <taxon>Myxococcia</taxon>
        <taxon>Myxococcales</taxon>
        <taxon>Sorangiineae</taxon>
        <taxon>Pendulisporaceae</taxon>
        <taxon>Pendulispora</taxon>
    </lineage>
</organism>
<keyword evidence="5" id="KW-0547">Nucleotide-binding</keyword>
<gene>
    <name evidence="12" type="ORF">LZC94_19590</name>
</gene>
<comment type="pathway">
    <text evidence="1">Pyrimidine metabolism; CTP biosynthesis via de novo pathway; CTP from UDP: step 2/2.</text>
</comment>
<keyword evidence="4" id="KW-0436">Ligase</keyword>
<evidence type="ECO:0000313" key="13">
    <source>
        <dbReference type="Proteomes" id="UP001370348"/>
    </source>
</evidence>
<dbReference type="SUPFAM" id="SSF52317">
    <property type="entry name" value="Class I glutamine amidotransferase-like"/>
    <property type="match status" value="1"/>
</dbReference>
<dbReference type="EC" id="6.3.4.2" evidence="3"/>
<dbReference type="Proteomes" id="UP001370348">
    <property type="component" value="Chromosome"/>
</dbReference>
<evidence type="ECO:0000256" key="10">
    <source>
        <dbReference type="SAM" id="MobiDB-lite"/>
    </source>
</evidence>
<dbReference type="Pfam" id="PF00117">
    <property type="entry name" value="GATase"/>
    <property type="match status" value="1"/>
</dbReference>
<keyword evidence="7" id="KW-0315">Glutamine amidotransferase</keyword>
<accession>A0ABZ2MA94</accession>
<evidence type="ECO:0000256" key="6">
    <source>
        <dbReference type="ARBA" id="ARBA00022840"/>
    </source>
</evidence>
<evidence type="ECO:0000256" key="3">
    <source>
        <dbReference type="ARBA" id="ARBA00012291"/>
    </source>
</evidence>
<comment type="similarity">
    <text evidence="2">Belongs to the CTP synthase family.</text>
</comment>
<dbReference type="PANTHER" id="PTHR11550">
    <property type="entry name" value="CTP SYNTHASE"/>
    <property type="match status" value="1"/>
</dbReference>
<dbReference type="Gene3D" id="3.40.50.880">
    <property type="match status" value="1"/>
</dbReference>
<feature type="domain" description="Glutamine amidotransferase" evidence="11">
    <location>
        <begin position="34"/>
        <end position="201"/>
    </location>
</feature>
<evidence type="ECO:0000313" key="12">
    <source>
        <dbReference type="EMBL" id="WXB19421.1"/>
    </source>
</evidence>
<dbReference type="PANTHER" id="PTHR11550:SF0">
    <property type="entry name" value="CTP SYNTHASE-RELATED"/>
    <property type="match status" value="1"/>
</dbReference>
<keyword evidence="6" id="KW-0067">ATP-binding</keyword>
<evidence type="ECO:0000256" key="7">
    <source>
        <dbReference type="ARBA" id="ARBA00022962"/>
    </source>
</evidence>
<evidence type="ECO:0000256" key="8">
    <source>
        <dbReference type="ARBA" id="ARBA00022975"/>
    </source>
</evidence>
<feature type="compositionally biased region" description="Polar residues" evidence="10">
    <location>
        <begin position="242"/>
        <end position="256"/>
    </location>
</feature>
<keyword evidence="8" id="KW-0665">Pyrimidine biosynthesis</keyword>
<dbReference type="RefSeq" id="WP_394829038.1">
    <property type="nucleotide sequence ID" value="NZ_CP089984.1"/>
</dbReference>
<protein>
    <recommendedName>
        <fullName evidence="3">CTP synthase (glutamine hydrolyzing)</fullName>
        <ecNumber evidence="3">6.3.4.2</ecNumber>
    </recommendedName>
</protein>
<keyword evidence="13" id="KW-1185">Reference proteome</keyword>
<feature type="region of interest" description="Disordered" evidence="10">
    <location>
        <begin position="235"/>
        <end position="256"/>
    </location>
</feature>
<evidence type="ECO:0000256" key="1">
    <source>
        <dbReference type="ARBA" id="ARBA00005171"/>
    </source>
</evidence>
<sequence length="256" mass="27811">MKTNALASSDAKPRVAVIGDYNERNKLHIATHEELVTAGARAEWVHTKDIGDPAARLVEVDAVFIAPSSPFANQEAALAAIRYAREQKIPLMGTCGGYQHVVLELVRNGLGVADAAHAEDHPSAERLAVTPLVCSVAGQRLPVLPVPGTRAAALYGEPRPIEPYYCNYGMNPEYEASLSAAGLKVTGRDEEGRARIVELERHPFYLATLYVFQDRSPRTKPHPFTAAFLEAARERARSRSANSTSGNSITQLRDNA</sequence>
<dbReference type="InterPro" id="IPR029062">
    <property type="entry name" value="Class_I_gatase-like"/>
</dbReference>
<evidence type="ECO:0000256" key="9">
    <source>
        <dbReference type="ARBA" id="ARBA00047781"/>
    </source>
</evidence>
<dbReference type="InterPro" id="IPR004468">
    <property type="entry name" value="CTP_synthase"/>
</dbReference>
<dbReference type="InterPro" id="IPR017926">
    <property type="entry name" value="GATASE"/>
</dbReference>
<proteinExistence type="inferred from homology"/>
<reference evidence="12 13" key="1">
    <citation type="submission" date="2021-12" db="EMBL/GenBank/DDBJ databases">
        <title>Discovery of the Pendulisporaceae a myxobacterial family with distinct sporulation behavior and unique specialized metabolism.</title>
        <authorList>
            <person name="Garcia R."/>
            <person name="Popoff A."/>
            <person name="Bader C.D."/>
            <person name="Loehr J."/>
            <person name="Walesch S."/>
            <person name="Walt C."/>
            <person name="Boldt J."/>
            <person name="Bunk B."/>
            <person name="Haeckl F.J.F.P.J."/>
            <person name="Gunesch A.P."/>
            <person name="Birkelbach J."/>
            <person name="Nuebel U."/>
            <person name="Pietschmann T."/>
            <person name="Bach T."/>
            <person name="Mueller R."/>
        </authorList>
    </citation>
    <scope>NUCLEOTIDE SEQUENCE [LARGE SCALE GENOMIC DNA]</scope>
    <source>
        <strain evidence="12 13">MSr11954</strain>
    </source>
</reference>
<evidence type="ECO:0000256" key="4">
    <source>
        <dbReference type="ARBA" id="ARBA00022598"/>
    </source>
</evidence>